<dbReference type="InterPro" id="IPR043938">
    <property type="entry name" value="Ligase_CoA_dom"/>
</dbReference>
<sequence length="884" mass="92004">MTIRNLGTLLHPRAIAVIGGSRRAGALGTLVLDNIVAGGFAGPIVAVNPKRVDCDGVAWCSDIAGLPETVDLAVVVTPAATVPGIIAELGARGVKAAVVISAALQDEAARQAMLDAAKPHLLRIVGPNCLGMLMPHARLNASFAPRRATPGTLAFLSQSGALVTAMLDWAADKNVGFSGVVSVGDMVDVDLGDLIDVYAADPKTEAILLYVEGVTDPAKFLSAARAASRIKPVIAIKAGRSAAAGKAAMSHTGALAGAYDVYAAAFERAGIILVETLEGLFDAAQILCRYRPTCGDRLAIVTNGGGAGVLATDALPAAGGSLARLSEATITALDRDLPQGWSRANPIDVVGDARPDRFAVATRAALDDPGTDALLVVHCPTAVATGVEIATAVLAGLPPQRPNGKPVIACWMGGQNAASVRDLFTAAGIPLFDSLDDALGAFRHLRRATAARQALLRVPEGTTIAPADRDGARAIIAGARSDGRTVLSAVEAKALLQAYGIRTVPARFAPNADRVARACDGLAPPYAVKLVSPQLTHKSDVGGVALDIASPQEAATAAARMAVRIGRDHPAATISGFEISAMVDRRDKHELLIGIADDATFGPILAIGAGGKAVEILHDRALGLPPLDETLAREMIAATRIARLLDGYRDVPAADLTAVIAALNAVSAIAVDLPDILELDINPLLVDATGAIALDARVRISAEPAASRLVIRPYPAAWVADLVTRSGVAMHVRPVRPDDEALLADFFRRVSPEDLRFRFLTGLNEVGRDRLIAMTQIDYRRTMHFLALAPDGAVIASAMLASDPDRARSELAISVRADCKKQGVSWSLLQHVLRYAAAEGIASVESIESSDNHAALALEREAGFEVVPGDDYQELTVRRAISAA</sequence>
<keyword evidence="1" id="KW-0816">Tricarboxylic acid cycle</keyword>
<dbReference type="Pfam" id="PF19045">
    <property type="entry name" value="Ligase_CoA_2"/>
    <property type="match status" value="1"/>
</dbReference>
<comment type="caution">
    <text evidence="6">The sequence shown here is derived from an EMBL/GenBank/DDBJ whole genome shotgun (WGS) entry which is preliminary data.</text>
</comment>
<dbReference type="SUPFAM" id="SSF51735">
    <property type="entry name" value="NAD(P)-binding Rossmann-fold domains"/>
    <property type="match status" value="1"/>
</dbReference>
<dbReference type="InterPro" id="IPR016102">
    <property type="entry name" value="Succinyl-CoA_synth-like"/>
</dbReference>
<dbReference type="PANTHER" id="PTHR43334:SF1">
    <property type="entry name" value="3-HYDROXYPROPIONATE--COA LIGASE [ADP-FORMING]"/>
    <property type="match status" value="1"/>
</dbReference>
<evidence type="ECO:0000259" key="5">
    <source>
        <dbReference type="PROSITE" id="PS51186"/>
    </source>
</evidence>
<dbReference type="EC" id="2.3.1.-" evidence="6"/>
<dbReference type="EMBL" id="JBHRXP010000007">
    <property type="protein sequence ID" value="MFC3580920.1"/>
    <property type="molecule type" value="Genomic_DNA"/>
</dbReference>
<dbReference type="PROSITE" id="PS51186">
    <property type="entry name" value="GNAT"/>
    <property type="match status" value="1"/>
</dbReference>
<dbReference type="SUPFAM" id="SSF55729">
    <property type="entry name" value="Acyl-CoA N-acyltransferases (Nat)"/>
    <property type="match status" value="1"/>
</dbReference>
<dbReference type="Gene3D" id="3.40.630.30">
    <property type="match status" value="1"/>
</dbReference>
<dbReference type="InterPro" id="IPR032875">
    <property type="entry name" value="Succ_CoA_lig_flav_dom"/>
</dbReference>
<dbReference type="InterPro" id="IPR003781">
    <property type="entry name" value="CoA-bd"/>
</dbReference>
<evidence type="ECO:0000313" key="7">
    <source>
        <dbReference type="Proteomes" id="UP001595713"/>
    </source>
</evidence>
<dbReference type="InterPro" id="IPR013815">
    <property type="entry name" value="ATP_grasp_subdomain_1"/>
</dbReference>
<organism evidence="6 7">
    <name type="scientific">Sphingomonas hylomeconis</name>
    <dbReference type="NCBI Taxonomy" id="1395958"/>
    <lineage>
        <taxon>Bacteria</taxon>
        <taxon>Pseudomonadati</taxon>
        <taxon>Pseudomonadota</taxon>
        <taxon>Alphaproteobacteria</taxon>
        <taxon>Sphingomonadales</taxon>
        <taxon>Sphingomonadaceae</taxon>
        <taxon>Sphingomonas</taxon>
    </lineage>
</organism>
<dbReference type="InterPro" id="IPR051538">
    <property type="entry name" value="Acyl-CoA_Synth/Transferase"/>
</dbReference>
<protein>
    <submittedName>
        <fullName evidence="6">GNAT family N-acetyltransferase</fullName>
        <ecNumber evidence="6">2.3.1.-</ecNumber>
    </submittedName>
</protein>
<evidence type="ECO:0000256" key="4">
    <source>
        <dbReference type="ARBA" id="ARBA00022840"/>
    </source>
</evidence>
<dbReference type="Pfam" id="PF13380">
    <property type="entry name" value="CoA_binding_2"/>
    <property type="match status" value="1"/>
</dbReference>
<dbReference type="Proteomes" id="UP001595713">
    <property type="component" value="Unassembled WGS sequence"/>
</dbReference>
<dbReference type="InterPro" id="IPR016181">
    <property type="entry name" value="Acyl_CoA_acyltransferase"/>
</dbReference>
<dbReference type="Pfam" id="PF00583">
    <property type="entry name" value="Acetyltransf_1"/>
    <property type="match status" value="1"/>
</dbReference>
<evidence type="ECO:0000313" key="6">
    <source>
        <dbReference type="EMBL" id="MFC3580920.1"/>
    </source>
</evidence>
<keyword evidence="7" id="KW-1185">Reference proteome</keyword>
<dbReference type="Gene3D" id="3.30.470.20">
    <property type="entry name" value="ATP-grasp fold, B domain"/>
    <property type="match status" value="1"/>
</dbReference>
<dbReference type="Gene3D" id="3.40.50.261">
    <property type="entry name" value="Succinyl-CoA synthetase domains"/>
    <property type="match status" value="2"/>
</dbReference>
<accession>A0ABV7SXV8</accession>
<dbReference type="RefSeq" id="WP_261294283.1">
    <property type="nucleotide sequence ID" value="NZ_JANQBK010000005.1"/>
</dbReference>
<evidence type="ECO:0000256" key="2">
    <source>
        <dbReference type="ARBA" id="ARBA00022598"/>
    </source>
</evidence>
<dbReference type="Gene3D" id="3.30.1490.20">
    <property type="entry name" value="ATP-grasp fold, A domain"/>
    <property type="match status" value="1"/>
</dbReference>
<dbReference type="Pfam" id="PF13549">
    <property type="entry name" value="ATP-grasp_5"/>
    <property type="match status" value="1"/>
</dbReference>
<dbReference type="SUPFAM" id="SSF52210">
    <property type="entry name" value="Succinyl-CoA synthetase domains"/>
    <property type="match status" value="2"/>
</dbReference>
<dbReference type="Pfam" id="PF13607">
    <property type="entry name" value="Succ_CoA_lig"/>
    <property type="match status" value="1"/>
</dbReference>
<dbReference type="Gene3D" id="3.40.50.720">
    <property type="entry name" value="NAD(P)-binding Rossmann-like Domain"/>
    <property type="match status" value="1"/>
</dbReference>
<keyword evidence="6" id="KW-0012">Acyltransferase</keyword>
<dbReference type="InterPro" id="IPR000182">
    <property type="entry name" value="GNAT_dom"/>
</dbReference>
<dbReference type="PANTHER" id="PTHR43334">
    <property type="entry name" value="ACETATE--COA LIGASE [ADP-FORMING]"/>
    <property type="match status" value="1"/>
</dbReference>
<dbReference type="InterPro" id="IPR036291">
    <property type="entry name" value="NAD(P)-bd_dom_sf"/>
</dbReference>
<name>A0ABV7SXV8_9SPHN</name>
<proteinExistence type="predicted"/>
<reference evidence="7" key="1">
    <citation type="journal article" date="2019" name="Int. J. Syst. Evol. Microbiol.">
        <title>The Global Catalogue of Microorganisms (GCM) 10K type strain sequencing project: providing services to taxonomists for standard genome sequencing and annotation.</title>
        <authorList>
            <consortium name="The Broad Institute Genomics Platform"/>
            <consortium name="The Broad Institute Genome Sequencing Center for Infectious Disease"/>
            <person name="Wu L."/>
            <person name="Ma J."/>
        </authorList>
    </citation>
    <scope>NUCLEOTIDE SEQUENCE [LARGE SCALE GENOMIC DNA]</scope>
    <source>
        <strain evidence="7">KCTC 42739</strain>
    </source>
</reference>
<evidence type="ECO:0000256" key="3">
    <source>
        <dbReference type="ARBA" id="ARBA00022741"/>
    </source>
</evidence>
<keyword evidence="3" id="KW-0547">Nucleotide-binding</keyword>
<keyword evidence="2" id="KW-0436">Ligase</keyword>
<keyword evidence="4" id="KW-0067">ATP-binding</keyword>
<feature type="domain" description="N-acetyltransferase" evidence="5">
    <location>
        <begin position="730"/>
        <end position="884"/>
    </location>
</feature>
<dbReference type="SMART" id="SM00881">
    <property type="entry name" value="CoA_binding"/>
    <property type="match status" value="1"/>
</dbReference>
<evidence type="ECO:0000256" key="1">
    <source>
        <dbReference type="ARBA" id="ARBA00022532"/>
    </source>
</evidence>
<dbReference type="SUPFAM" id="SSF56059">
    <property type="entry name" value="Glutathione synthetase ATP-binding domain-like"/>
    <property type="match status" value="1"/>
</dbReference>
<dbReference type="GO" id="GO:0016746">
    <property type="term" value="F:acyltransferase activity"/>
    <property type="evidence" value="ECO:0007669"/>
    <property type="project" value="UniProtKB-KW"/>
</dbReference>
<keyword evidence="6" id="KW-0808">Transferase</keyword>
<gene>
    <name evidence="6" type="ORF">ACFONA_12160</name>
</gene>